<evidence type="ECO:0000256" key="2">
    <source>
        <dbReference type="ARBA" id="ARBA00022679"/>
    </source>
</evidence>
<dbReference type="InterPro" id="IPR025559">
    <property type="entry name" value="Eis_dom"/>
</dbReference>
<dbReference type="PROSITE" id="PS51186">
    <property type="entry name" value="GNAT"/>
    <property type="match status" value="1"/>
</dbReference>
<dbReference type="InterPro" id="IPR051554">
    <property type="entry name" value="Acetyltransferase_Eis"/>
</dbReference>
<dbReference type="Proteomes" id="UP001589748">
    <property type="component" value="Unassembled WGS sequence"/>
</dbReference>
<dbReference type="GO" id="GO:0016746">
    <property type="term" value="F:acyltransferase activity"/>
    <property type="evidence" value="ECO:0007669"/>
    <property type="project" value="UniProtKB-KW"/>
</dbReference>
<evidence type="ECO:0000256" key="3">
    <source>
        <dbReference type="ARBA" id="ARBA00023315"/>
    </source>
</evidence>
<evidence type="ECO:0000313" key="6">
    <source>
        <dbReference type="EMBL" id="MFB9377669.1"/>
    </source>
</evidence>
<organism evidence="6 7">
    <name type="scientific">Kineococcus gynurae</name>
    <dbReference type="NCBI Taxonomy" id="452979"/>
    <lineage>
        <taxon>Bacteria</taxon>
        <taxon>Bacillati</taxon>
        <taxon>Actinomycetota</taxon>
        <taxon>Actinomycetes</taxon>
        <taxon>Kineosporiales</taxon>
        <taxon>Kineosporiaceae</taxon>
        <taxon>Kineococcus</taxon>
    </lineage>
</organism>
<feature type="binding site" evidence="4">
    <location>
        <begin position="93"/>
        <end position="98"/>
    </location>
    <ligand>
        <name>acetyl-CoA</name>
        <dbReference type="ChEBI" id="CHEBI:57288"/>
    </ligand>
</feature>
<dbReference type="Gene3D" id="3.40.630.30">
    <property type="match status" value="2"/>
</dbReference>
<dbReference type="HAMAP" id="MF_01812">
    <property type="entry name" value="Eis"/>
    <property type="match status" value="1"/>
</dbReference>
<comment type="similarity">
    <text evidence="1 4">Belongs to the acetyltransferase Eis family.</text>
</comment>
<proteinExistence type="inferred from homology"/>
<feature type="domain" description="N-acetyltransferase" evidence="5">
    <location>
        <begin position="3"/>
        <end position="170"/>
    </location>
</feature>
<dbReference type="InterPro" id="IPR016181">
    <property type="entry name" value="Acyl_CoA_acyltransferase"/>
</dbReference>
<keyword evidence="7" id="KW-1185">Reference proteome</keyword>
<feature type="active site" description="Proton acceptor; via carboxylate" evidence="4">
    <location>
        <position position="405"/>
    </location>
</feature>
<gene>
    <name evidence="6" type="ORF">ACFFVI_11900</name>
</gene>
<dbReference type="EC" id="2.3.1.-" evidence="6"/>
<protein>
    <submittedName>
        <fullName evidence="6">GNAT family N-acetyltransferase</fullName>
        <ecNumber evidence="6">2.3.1.-</ecNumber>
    </submittedName>
</protein>
<dbReference type="Pfam" id="PF17668">
    <property type="entry name" value="Acetyltransf_17"/>
    <property type="match status" value="1"/>
</dbReference>
<dbReference type="InterPro" id="IPR022902">
    <property type="entry name" value="NAcTrfase_Eis"/>
</dbReference>
<evidence type="ECO:0000256" key="4">
    <source>
        <dbReference type="HAMAP-Rule" id="MF_01812"/>
    </source>
</evidence>
<evidence type="ECO:0000256" key="1">
    <source>
        <dbReference type="ARBA" id="ARBA00009213"/>
    </source>
</evidence>
<comment type="caution">
    <text evidence="6">The sequence shown here is derived from an EMBL/GenBank/DDBJ whole genome shotgun (WGS) entry which is preliminary data.</text>
</comment>
<dbReference type="InterPro" id="IPR036527">
    <property type="entry name" value="SCP2_sterol-bd_dom_sf"/>
</dbReference>
<dbReference type="Pfam" id="PF13527">
    <property type="entry name" value="Acetyltransf_9"/>
    <property type="match status" value="1"/>
</dbReference>
<reference evidence="6 7" key="1">
    <citation type="submission" date="2024-09" db="EMBL/GenBank/DDBJ databases">
        <authorList>
            <person name="Sun Q."/>
            <person name="Mori K."/>
        </authorList>
    </citation>
    <scope>NUCLEOTIDE SEQUENCE [LARGE SCALE GENOMIC DNA]</scope>
    <source>
        <strain evidence="6 7">TISTR 1856</strain>
    </source>
</reference>
<dbReference type="RefSeq" id="WP_380138733.1">
    <property type="nucleotide sequence ID" value="NZ_JBHLUI010000010.1"/>
</dbReference>
<dbReference type="CDD" id="cd04301">
    <property type="entry name" value="NAT_SF"/>
    <property type="match status" value="1"/>
</dbReference>
<comment type="caution">
    <text evidence="4">Lacks conserved residue(s) required for the propagation of feature annotation.</text>
</comment>
<keyword evidence="2 4" id="KW-0808">Transferase</keyword>
<evidence type="ECO:0000313" key="7">
    <source>
        <dbReference type="Proteomes" id="UP001589748"/>
    </source>
</evidence>
<feature type="active site" description="Proton donor" evidence="4">
    <location>
        <position position="126"/>
    </location>
</feature>
<accession>A0ABV5LUC7</accession>
<dbReference type="SUPFAM" id="SSF55729">
    <property type="entry name" value="Acyl-CoA N-acyltransferases (Nat)"/>
    <property type="match status" value="1"/>
</dbReference>
<dbReference type="NCBIfam" id="NF002367">
    <property type="entry name" value="PRK01346.1-4"/>
    <property type="match status" value="1"/>
</dbReference>
<dbReference type="PANTHER" id="PTHR37817:SF1">
    <property type="entry name" value="N-ACETYLTRANSFERASE EIS"/>
    <property type="match status" value="1"/>
</dbReference>
<sequence>MPVTVRATTPADLDIFVTTLHAAFGRFPDRPDEDGSGVFWSALEMDRNLLAVTADGRAVGTAAGYSFELTLPGGGRIPTTGVTNVGVVPSHRRRGVMTALVRRQLADLRARGEHVAVLLAMEATIYRRFGYGPATFTRRLSVPRARAGFDETRRGVPVGTGSIEVLRRQDCVAALEEVYDRHRRRRTGALDRPHRWWALGAGHPPVSREPRWIGLHRDADGRPDGYVSYRLEDGVLLVDETISTDDGVHEALDRFVLGHDLVREVVLQDAPSDHPLRWQLLDHDAVASSGDEAWLWVRVLDVVGALGARAWSADGDLVLQVEDPFLGETARYRLDVTDGRARCAPTGCEPDLTLDVADLGSLYLGGVSPRELLRAGRITARDRSVVQRAEAMFRTERAPWSHHIF</sequence>
<name>A0ABV5LUC7_9ACTN</name>
<keyword evidence="3 4" id="KW-0012">Acyltransferase</keyword>
<feature type="binding site" evidence="4">
    <location>
        <begin position="85"/>
        <end position="87"/>
    </location>
    <ligand>
        <name>acetyl-CoA</name>
        <dbReference type="ChEBI" id="CHEBI:57288"/>
    </ligand>
</feature>
<dbReference type="SUPFAM" id="SSF55718">
    <property type="entry name" value="SCP-like"/>
    <property type="match status" value="1"/>
</dbReference>
<dbReference type="InterPro" id="IPR000182">
    <property type="entry name" value="GNAT_dom"/>
</dbReference>
<comment type="subunit">
    <text evidence="4">Homohexamer; trimer of dimers.</text>
</comment>
<evidence type="ECO:0000259" key="5">
    <source>
        <dbReference type="PROSITE" id="PS51186"/>
    </source>
</evidence>
<dbReference type="Gene3D" id="3.30.1050.10">
    <property type="entry name" value="SCP2 sterol-binding domain"/>
    <property type="match status" value="1"/>
</dbReference>
<dbReference type="EMBL" id="JBHMDM010000005">
    <property type="protein sequence ID" value="MFB9377669.1"/>
    <property type="molecule type" value="Genomic_DNA"/>
</dbReference>
<dbReference type="PANTHER" id="PTHR37817">
    <property type="entry name" value="N-ACETYLTRANSFERASE EIS"/>
    <property type="match status" value="1"/>
</dbReference>
<dbReference type="InterPro" id="IPR041380">
    <property type="entry name" value="Acetyltransf_17"/>
</dbReference>
<dbReference type="Pfam" id="PF13530">
    <property type="entry name" value="SCP2_2"/>
    <property type="match status" value="1"/>
</dbReference>